<dbReference type="AlphaFoldDB" id="A0A931IIM8"/>
<keyword evidence="2" id="KW-1185">Reference proteome</keyword>
<name>A0A931IIM8_9NOCA</name>
<accession>A0A931IIM8</accession>
<reference evidence="1" key="1">
    <citation type="submission" date="2020-11" db="EMBL/GenBank/DDBJ databases">
        <title>Nocardia NEAU-351.nov., a novel actinomycete isolated from the cow dung.</title>
        <authorList>
            <person name="Zhang X."/>
        </authorList>
    </citation>
    <scope>NUCLEOTIDE SEQUENCE</scope>
    <source>
        <strain evidence="1">NEAU-351</strain>
    </source>
</reference>
<dbReference type="Proteomes" id="UP000655751">
    <property type="component" value="Unassembled WGS sequence"/>
</dbReference>
<comment type="caution">
    <text evidence="1">The sequence shown here is derived from an EMBL/GenBank/DDBJ whole genome shotgun (WGS) entry which is preliminary data.</text>
</comment>
<dbReference type="EMBL" id="JADMLG010000020">
    <property type="protein sequence ID" value="MBH0781035.1"/>
    <property type="molecule type" value="Genomic_DNA"/>
</dbReference>
<evidence type="ECO:0000313" key="2">
    <source>
        <dbReference type="Proteomes" id="UP000655751"/>
    </source>
</evidence>
<organism evidence="1 2">
    <name type="scientific">Nocardia bovistercoris</name>
    <dbReference type="NCBI Taxonomy" id="2785916"/>
    <lineage>
        <taxon>Bacteria</taxon>
        <taxon>Bacillati</taxon>
        <taxon>Actinomycetota</taxon>
        <taxon>Actinomycetes</taxon>
        <taxon>Mycobacteriales</taxon>
        <taxon>Nocardiaceae</taxon>
        <taxon>Nocardia</taxon>
    </lineage>
</organism>
<gene>
    <name evidence="1" type="ORF">IT779_32660</name>
</gene>
<evidence type="ECO:0000313" key="1">
    <source>
        <dbReference type="EMBL" id="MBH0781035.1"/>
    </source>
</evidence>
<dbReference type="RefSeq" id="WP_196153339.1">
    <property type="nucleotide sequence ID" value="NZ_JADMLG010000020.1"/>
</dbReference>
<protein>
    <submittedName>
        <fullName evidence="1">Uncharacterized protein</fullName>
    </submittedName>
</protein>
<proteinExistence type="predicted"/>
<sequence>MNAAACSERPTSLTAQSAHRIMQRHAHWKGAACVQRAAALELLVALGRYVLDSRRCHVRVLFKSTGLLLDFQCHRSAAEGFARSMSLRADSEICIDRDVHPDMPPLPCSRLWP</sequence>